<feature type="transmembrane region" description="Helical" evidence="9">
    <location>
        <begin position="192"/>
        <end position="217"/>
    </location>
</feature>
<dbReference type="PANTHER" id="PTHR32507:SF7">
    <property type="entry name" value="K(+)_H(+) ANTIPORTER NHAP2"/>
    <property type="match status" value="1"/>
</dbReference>
<dbReference type="PROSITE" id="PS51202">
    <property type="entry name" value="RCK_C"/>
    <property type="match status" value="2"/>
</dbReference>
<dbReference type="PANTHER" id="PTHR32507">
    <property type="entry name" value="NA(+)/H(+) ANTIPORTER 1"/>
    <property type="match status" value="1"/>
</dbReference>
<evidence type="ECO:0000256" key="8">
    <source>
        <dbReference type="ARBA" id="ARBA00023136"/>
    </source>
</evidence>
<dbReference type="InterPro" id="IPR036721">
    <property type="entry name" value="RCK_C_sf"/>
</dbReference>
<dbReference type="GO" id="GO:0008324">
    <property type="term" value="F:monoatomic cation transmembrane transporter activity"/>
    <property type="evidence" value="ECO:0007669"/>
    <property type="project" value="InterPro"/>
</dbReference>
<evidence type="ECO:0000256" key="7">
    <source>
        <dbReference type="ARBA" id="ARBA00023065"/>
    </source>
</evidence>
<dbReference type="Pfam" id="PF02080">
    <property type="entry name" value="TrkA_C"/>
    <property type="match status" value="1"/>
</dbReference>
<feature type="transmembrane region" description="Helical" evidence="9">
    <location>
        <begin position="348"/>
        <end position="367"/>
    </location>
</feature>
<dbReference type="Pfam" id="PF00999">
    <property type="entry name" value="Na_H_Exchanger"/>
    <property type="match status" value="1"/>
</dbReference>
<dbReference type="GO" id="GO:0006813">
    <property type="term" value="P:potassium ion transport"/>
    <property type="evidence" value="ECO:0007669"/>
    <property type="project" value="InterPro"/>
</dbReference>
<evidence type="ECO:0000256" key="2">
    <source>
        <dbReference type="ARBA" id="ARBA00022448"/>
    </source>
</evidence>
<comment type="caution">
    <text evidence="11">The sequence shown here is derived from an EMBL/GenBank/DDBJ whole genome shotgun (WGS) entry which is preliminary data.</text>
</comment>
<keyword evidence="7" id="KW-0406">Ion transport</keyword>
<feature type="transmembrane region" description="Helical" evidence="9">
    <location>
        <begin position="55"/>
        <end position="77"/>
    </location>
</feature>
<sequence>MNYIFVLLLVGVVILICVFAHRLSEKLKIPSLVLFICIGLLFGEDGPVGIVFDDYAFVETVCSICLIFVIFYGGFGTNFTAARPVLGQAAVLSMGGTALTAAALGAAAYALLNGVFGAGIGWIESMLVGSVVASTDAASVFSILRSRKLNLKYNTSSLLEMESGSNDPMSYMLTMLFASLLSVPGYGAGEAVLLLVCQIGFGALVGVALGFAAIFLLKKLPMSVGQGGTIFLIAVALLAFVLPQLPSAISGVAAISGNGYLAVYICGIMTGNSGIGQKREFSKFCDSLTAIAQMMIFFLLGLLVTPTQLPEVILPALLIFAVLTVAVRPLVISGLLAPFRVKPNKMLVVSWAGLRGVASIVFAIVAMGMVGADALPFDLFNLVFCVVLLSVLVQGTLLPVVSRRAKMIDTSGSVMRTFNDYEEDSDIGFIRIEVGEDHPWYGKPLRENVMPKEFLILLVLRGKEAIVPSGDTRIEKGDVLVAAAPEFKGKDDFGMYEEEITRKHKWNGKLIRELSLPAGTLVAMIRRSGSALVPRGDTRVCEGDALAVLRIGDVLKGETSV</sequence>
<proteinExistence type="predicted"/>
<keyword evidence="4" id="KW-1003">Cell membrane</keyword>
<dbReference type="AlphaFoldDB" id="A0A9D1TS82"/>
<dbReference type="SUPFAM" id="SSF116726">
    <property type="entry name" value="TrkA C-terminal domain-like"/>
    <property type="match status" value="2"/>
</dbReference>
<keyword evidence="2" id="KW-0813">Transport</keyword>
<evidence type="ECO:0000256" key="5">
    <source>
        <dbReference type="ARBA" id="ARBA00022692"/>
    </source>
</evidence>
<keyword evidence="6 9" id="KW-1133">Transmembrane helix</keyword>
<keyword evidence="5 9" id="KW-0812">Transmembrane</keyword>
<keyword evidence="3" id="KW-0050">Antiport</keyword>
<feature type="transmembrane region" description="Helical" evidence="9">
    <location>
        <begin position="89"/>
        <end position="112"/>
    </location>
</feature>
<feature type="transmembrane region" description="Helical" evidence="9">
    <location>
        <begin position="379"/>
        <end position="401"/>
    </location>
</feature>
<feature type="domain" description="RCK C-terminal" evidence="10">
    <location>
        <begin position="500"/>
        <end position="561"/>
    </location>
</feature>
<feature type="transmembrane region" description="Helical" evidence="9">
    <location>
        <begin position="169"/>
        <end position="186"/>
    </location>
</feature>
<dbReference type="Gene3D" id="1.20.1530.20">
    <property type="match status" value="1"/>
</dbReference>
<reference evidence="11" key="2">
    <citation type="submission" date="2021-04" db="EMBL/GenBank/DDBJ databases">
        <authorList>
            <person name="Gilroy R."/>
        </authorList>
    </citation>
    <scope>NUCLEOTIDE SEQUENCE</scope>
    <source>
        <strain evidence="11">12435</strain>
    </source>
</reference>
<dbReference type="GO" id="GO:0005886">
    <property type="term" value="C:plasma membrane"/>
    <property type="evidence" value="ECO:0007669"/>
    <property type="project" value="UniProtKB-SubCell"/>
</dbReference>
<evidence type="ECO:0000256" key="3">
    <source>
        <dbReference type="ARBA" id="ARBA00022449"/>
    </source>
</evidence>
<evidence type="ECO:0000256" key="1">
    <source>
        <dbReference type="ARBA" id="ARBA00004651"/>
    </source>
</evidence>
<evidence type="ECO:0000256" key="9">
    <source>
        <dbReference type="SAM" id="Phobius"/>
    </source>
</evidence>
<dbReference type="GO" id="GO:1902600">
    <property type="term" value="P:proton transmembrane transport"/>
    <property type="evidence" value="ECO:0007669"/>
    <property type="project" value="InterPro"/>
</dbReference>
<keyword evidence="8 9" id="KW-0472">Membrane</keyword>
<feature type="transmembrane region" description="Helical" evidence="9">
    <location>
        <begin position="248"/>
        <end position="267"/>
    </location>
</feature>
<comment type="subcellular location">
    <subcellularLocation>
        <location evidence="1">Cell membrane</location>
        <topology evidence="1">Multi-pass membrane protein</topology>
    </subcellularLocation>
</comment>
<dbReference type="GO" id="GO:0015297">
    <property type="term" value="F:antiporter activity"/>
    <property type="evidence" value="ECO:0007669"/>
    <property type="project" value="UniProtKB-KW"/>
</dbReference>
<feature type="domain" description="RCK C-terminal" evidence="10">
    <location>
        <begin position="416"/>
        <end position="499"/>
    </location>
</feature>
<reference evidence="11" key="1">
    <citation type="journal article" date="2021" name="PeerJ">
        <title>Extensive microbial diversity within the chicken gut microbiome revealed by metagenomics and culture.</title>
        <authorList>
            <person name="Gilroy R."/>
            <person name="Ravi A."/>
            <person name="Getino M."/>
            <person name="Pursley I."/>
            <person name="Horton D.L."/>
            <person name="Alikhan N.F."/>
            <person name="Baker D."/>
            <person name="Gharbi K."/>
            <person name="Hall N."/>
            <person name="Watson M."/>
            <person name="Adriaenssens E.M."/>
            <person name="Foster-Nyarko E."/>
            <person name="Jarju S."/>
            <person name="Secka A."/>
            <person name="Antonio M."/>
            <person name="Oren A."/>
            <person name="Chaudhuri R.R."/>
            <person name="La Ragione R."/>
            <person name="Hildebrand F."/>
            <person name="Pallen M.J."/>
        </authorList>
    </citation>
    <scope>NUCLEOTIDE SEQUENCE</scope>
    <source>
        <strain evidence="11">12435</strain>
    </source>
</reference>
<name>A0A9D1TS82_9FIRM</name>
<dbReference type="InterPro" id="IPR038770">
    <property type="entry name" value="Na+/solute_symporter_sf"/>
</dbReference>
<evidence type="ECO:0000256" key="4">
    <source>
        <dbReference type="ARBA" id="ARBA00022475"/>
    </source>
</evidence>
<evidence type="ECO:0000256" key="6">
    <source>
        <dbReference type="ARBA" id="ARBA00022989"/>
    </source>
</evidence>
<feature type="transmembrane region" description="Helical" evidence="9">
    <location>
        <begin position="118"/>
        <end position="144"/>
    </location>
</feature>
<dbReference type="InterPro" id="IPR006153">
    <property type="entry name" value="Cation/H_exchanger_TM"/>
</dbReference>
<evidence type="ECO:0000259" key="10">
    <source>
        <dbReference type="PROSITE" id="PS51202"/>
    </source>
</evidence>
<dbReference type="NCBIfam" id="NF003715">
    <property type="entry name" value="PRK05326.1-2"/>
    <property type="match status" value="1"/>
</dbReference>
<accession>A0A9D1TS82</accession>
<feature type="transmembrane region" description="Helical" evidence="9">
    <location>
        <begin position="224"/>
        <end position="242"/>
    </location>
</feature>
<protein>
    <submittedName>
        <fullName evidence="11">Potassium/proton antiporter</fullName>
    </submittedName>
</protein>
<dbReference type="Gene3D" id="3.30.70.1450">
    <property type="entry name" value="Regulator of K+ conductance, C-terminal domain"/>
    <property type="match status" value="2"/>
</dbReference>
<gene>
    <name evidence="11" type="ORF">H9892_03090</name>
</gene>
<evidence type="ECO:0000313" key="11">
    <source>
        <dbReference type="EMBL" id="HIW02301.1"/>
    </source>
</evidence>
<dbReference type="NCBIfam" id="NF003716">
    <property type="entry name" value="PRK05326.1-3"/>
    <property type="match status" value="1"/>
</dbReference>
<feature type="transmembrane region" description="Helical" evidence="9">
    <location>
        <begin position="312"/>
        <end position="336"/>
    </location>
</feature>
<dbReference type="EMBL" id="DXHS01000056">
    <property type="protein sequence ID" value="HIW02301.1"/>
    <property type="molecule type" value="Genomic_DNA"/>
</dbReference>
<dbReference type="InterPro" id="IPR006037">
    <property type="entry name" value="RCK_C"/>
</dbReference>
<dbReference type="Proteomes" id="UP000823990">
    <property type="component" value="Unassembled WGS sequence"/>
</dbReference>
<organism evidence="11 12">
    <name type="scientific">Candidatus Protoclostridium stercorigallinarum</name>
    <dbReference type="NCBI Taxonomy" id="2838741"/>
    <lineage>
        <taxon>Bacteria</taxon>
        <taxon>Bacillati</taxon>
        <taxon>Bacillota</taxon>
        <taxon>Clostridia</taxon>
        <taxon>Candidatus Protoclostridium</taxon>
    </lineage>
</organism>
<feature type="transmembrane region" description="Helical" evidence="9">
    <location>
        <begin position="288"/>
        <end position="306"/>
    </location>
</feature>
<evidence type="ECO:0000313" key="12">
    <source>
        <dbReference type="Proteomes" id="UP000823990"/>
    </source>
</evidence>